<dbReference type="AlphaFoldDB" id="A0A0S4LSK0"/>
<sequence length="54" mass="6486">MRPVRWWTEPSRSSSAWIISTGYRFYNEQWLVERHRFGSPRQVRCDLLVTSEGA</sequence>
<evidence type="ECO:0000313" key="1">
    <source>
        <dbReference type="EMBL" id="CUS39677.1"/>
    </source>
</evidence>
<dbReference type="Proteomes" id="UP000199032">
    <property type="component" value="Unassembled WGS sequence"/>
</dbReference>
<gene>
    <name evidence="1" type="ORF">COMA1_90004</name>
</gene>
<proteinExistence type="predicted"/>
<keyword evidence="2" id="KW-1185">Reference proteome</keyword>
<reference evidence="1 2" key="1">
    <citation type="submission" date="2015-10" db="EMBL/GenBank/DDBJ databases">
        <authorList>
            <person name="Gilbert D.G."/>
        </authorList>
    </citation>
    <scope>NUCLEOTIDE SEQUENCE [LARGE SCALE GENOMIC DNA]</scope>
    <source>
        <strain evidence="1">COMA1</strain>
    </source>
</reference>
<protein>
    <submittedName>
        <fullName evidence="1">Uncharacterized protein</fullName>
    </submittedName>
</protein>
<dbReference type="EMBL" id="CZQA01000015">
    <property type="protein sequence ID" value="CUS39677.1"/>
    <property type="molecule type" value="Genomic_DNA"/>
</dbReference>
<accession>A0A0S4LSK0</accession>
<name>A0A0S4LSK0_9BACT</name>
<evidence type="ECO:0000313" key="2">
    <source>
        <dbReference type="Proteomes" id="UP000199032"/>
    </source>
</evidence>
<organism evidence="1 2">
    <name type="scientific">Candidatus Nitrospira nitrosa</name>
    <dbReference type="NCBI Taxonomy" id="1742972"/>
    <lineage>
        <taxon>Bacteria</taxon>
        <taxon>Pseudomonadati</taxon>
        <taxon>Nitrospirota</taxon>
        <taxon>Nitrospiria</taxon>
        <taxon>Nitrospirales</taxon>
        <taxon>Nitrospiraceae</taxon>
        <taxon>Nitrospira</taxon>
    </lineage>
</organism>
<dbReference type="STRING" id="1742972.COMA1_90004"/>